<protein>
    <submittedName>
        <fullName evidence="1">Uncharacterized protein</fullName>
    </submittedName>
</protein>
<dbReference type="Proteomes" id="UP000692954">
    <property type="component" value="Unassembled WGS sequence"/>
</dbReference>
<reference evidence="1" key="1">
    <citation type="submission" date="2021-01" db="EMBL/GenBank/DDBJ databases">
        <authorList>
            <consortium name="Genoscope - CEA"/>
            <person name="William W."/>
        </authorList>
    </citation>
    <scope>NUCLEOTIDE SEQUENCE</scope>
</reference>
<evidence type="ECO:0000313" key="2">
    <source>
        <dbReference type="Proteomes" id="UP000692954"/>
    </source>
</evidence>
<proteinExistence type="predicted"/>
<comment type="caution">
    <text evidence="1">The sequence shown here is derived from an EMBL/GenBank/DDBJ whole genome shotgun (WGS) entry which is preliminary data.</text>
</comment>
<keyword evidence="2" id="KW-1185">Reference proteome</keyword>
<organism evidence="1 2">
    <name type="scientific">Paramecium sonneborni</name>
    <dbReference type="NCBI Taxonomy" id="65129"/>
    <lineage>
        <taxon>Eukaryota</taxon>
        <taxon>Sar</taxon>
        <taxon>Alveolata</taxon>
        <taxon>Ciliophora</taxon>
        <taxon>Intramacronucleata</taxon>
        <taxon>Oligohymenophorea</taxon>
        <taxon>Peniculida</taxon>
        <taxon>Parameciidae</taxon>
        <taxon>Paramecium</taxon>
    </lineage>
</organism>
<dbReference type="AlphaFoldDB" id="A0A8S1PYT5"/>
<sequence>MEVEKPFNWEIHLKNYGNVPCRKVIVKLIEIAVESQDIKIEVYQIYLNKILVTKKWQTFGKQDYFIIFCIQQIRKSIIQLMNSNQQFFIYQLAHLVDNIQQYFG</sequence>
<evidence type="ECO:0000313" key="1">
    <source>
        <dbReference type="EMBL" id="CAD8107718.1"/>
    </source>
</evidence>
<accession>A0A8S1PYT5</accession>
<gene>
    <name evidence="1" type="ORF">PSON_ATCC_30995.1.T0890155</name>
</gene>
<name>A0A8S1PYT5_9CILI</name>
<dbReference type="EMBL" id="CAJJDN010000089">
    <property type="protein sequence ID" value="CAD8107718.1"/>
    <property type="molecule type" value="Genomic_DNA"/>
</dbReference>